<sequence>MDKPYIISTDNHHDLLAKYTVAQEIRKAMRVSVSGDHHVNHPKPYRRALKTFDKPMTGSGPETGN</sequence>
<dbReference type="EMBL" id="JAQGDS010000014">
    <property type="protein sequence ID" value="KAJ6256230.1"/>
    <property type="molecule type" value="Genomic_DNA"/>
</dbReference>
<accession>A0AAD6IRI9</accession>
<reference evidence="1" key="1">
    <citation type="submission" date="2023-01" db="EMBL/GenBank/DDBJ databases">
        <title>The chitinases involved in constricting ring structure development in the nematode-trapping fungus Drechslerella dactyloides.</title>
        <authorList>
            <person name="Wang R."/>
            <person name="Zhang L."/>
            <person name="Tang P."/>
            <person name="Li S."/>
            <person name="Liang L."/>
        </authorList>
    </citation>
    <scope>NUCLEOTIDE SEQUENCE</scope>
    <source>
        <strain evidence="1">YMF1.00031</strain>
    </source>
</reference>
<proteinExistence type="predicted"/>
<dbReference type="Proteomes" id="UP001221413">
    <property type="component" value="Unassembled WGS sequence"/>
</dbReference>
<evidence type="ECO:0000313" key="2">
    <source>
        <dbReference type="Proteomes" id="UP001221413"/>
    </source>
</evidence>
<keyword evidence="2" id="KW-1185">Reference proteome</keyword>
<gene>
    <name evidence="1" type="ORF">Dda_9065</name>
</gene>
<protein>
    <submittedName>
        <fullName evidence="1">Uncharacterized protein</fullName>
    </submittedName>
</protein>
<comment type="caution">
    <text evidence="1">The sequence shown here is derived from an EMBL/GenBank/DDBJ whole genome shotgun (WGS) entry which is preliminary data.</text>
</comment>
<dbReference type="AlphaFoldDB" id="A0AAD6IRI9"/>
<name>A0AAD6IRI9_DREDA</name>
<organism evidence="1 2">
    <name type="scientific">Drechslerella dactyloides</name>
    <name type="common">Nematode-trapping fungus</name>
    <name type="synonym">Arthrobotrys dactyloides</name>
    <dbReference type="NCBI Taxonomy" id="74499"/>
    <lineage>
        <taxon>Eukaryota</taxon>
        <taxon>Fungi</taxon>
        <taxon>Dikarya</taxon>
        <taxon>Ascomycota</taxon>
        <taxon>Pezizomycotina</taxon>
        <taxon>Orbiliomycetes</taxon>
        <taxon>Orbiliales</taxon>
        <taxon>Orbiliaceae</taxon>
        <taxon>Drechslerella</taxon>
    </lineage>
</organism>
<evidence type="ECO:0000313" key="1">
    <source>
        <dbReference type="EMBL" id="KAJ6256230.1"/>
    </source>
</evidence>